<evidence type="ECO:0000313" key="1">
    <source>
        <dbReference type="EMBL" id="GJT67885.1"/>
    </source>
</evidence>
<proteinExistence type="predicted"/>
<keyword evidence="1" id="KW-0347">Helicase</keyword>
<dbReference type="PANTHER" id="PTHR11439">
    <property type="entry name" value="GAG-POL-RELATED RETROTRANSPOSON"/>
    <property type="match status" value="1"/>
</dbReference>
<reference evidence="1" key="1">
    <citation type="journal article" date="2022" name="Int. J. Mol. Sci.">
        <title>Draft Genome of Tanacetum Coccineum: Genomic Comparison of Closely Related Tanacetum-Family Plants.</title>
        <authorList>
            <person name="Yamashiro T."/>
            <person name="Shiraishi A."/>
            <person name="Nakayama K."/>
            <person name="Satake H."/>
        </authorList>
    </citation>
    <scope>NUCLEOTIDE SEQUENCE</scope>
</reference>
<keyword evidence="2" id="KW-1185">Reference proteome</keyword>
<reference evidence="1" key="2">
    <citation type="submission" date="2022-01" db="EMBL/GenBank/DDBJ databases">
        <authorList>
            <person name="Yamashiro T."/>
            <person name="Shiraishi A."/>
            <person name="Satake H."/>
            <person name="Nakayama K."/>
        </authorList>
    </citation>
    <scope>NUCLEOTIDE SEQUENCE</scope>
</reference>
<keyword evidence="1" id="KW-0378">Hydrolase</keyword>
<organism evidence="1 2">
    <name type="scientific">Tanacetum coccineum</name>
    <dbReference type="NCBI Taxonomy" id="301880"/>
    <lineage>
        <taxon>Eukaryota</taxon>
        <taxon>Viridiplantae</taxon>
        <taxon>Streptophyta</taxon>
        <taxon>Embryophyta</taxon>
        <taxon>Tracheophyta</taxon>
        <taxon>Spermatophyta</taxon>
        <taxon>Magnoliopsida</taxon>
        <taxon>eudicotyledons</taxon>
        <taxon>Gunneridae</taxon>
        <taxon>Pentapetalae</taxon>
        <taxon>asterids</taxon>
        <taxon>campanulids</taxon>
        <taxon>Asterales</taxon>
        <taxon>Asteraceae</taxon>
        <taxon>Asteroideae</taxon>
        <taxon>Anthemideae</taxon>
        <taxon>Anthemidinae</taxon>
        <taxon>Tanacetum</taxon>
    </lineage>
</organism>
<keyword evidence="1" id="KW-0067">ATP-binding</keyword>
<protein>
    <submittedName>
        <fullName evidence="1">DNA helicase INO80 isoform X2</fullName>
    </submittedName>
</protein>
<keyword evidence="1" id="KW-0547">Nucleotide-binding</keyword>
<dbReference type="GO" id="GO:0004386">
    <property type="term" value="F:helicase activity"/>
    <property type="evidence" value="ECO:0007669"/>
    <property type="project" value="UniProtKB-KW"/>
</dbReference>
<dbReference type="Proteomes" id="UP001151760">
    <property type="component" value="Unassembled WGS sequence"/>
</dbReference>
<sequence>KYQHVVGALQYVTLSWPDIAFAVNKVCQYMHAPTENHWFAAKRILCYLHGTVDHGMLIRRSSGSTLQAFTNVLWKGSPDTSFEAFSDAD</sequence>
<accession>A0ABQ5FX85</accession>
<evidence type="ECO:0000313" key="2">
    <source>
        <dbReference type="Proteomes" id="UP001151760"/>
    </source>
</evidence>
<dbReference type="PANTHER" id="PTHR11439:SF450">
    <property type="entry name" value="REVERSE TRANSCRIPTASE TY1_COPIA-TYPE DOMAIN-CONTAINING PROTEIN"/>
    <property type="match status" value="1"/>
</dbReference>
<dbReference type="EMBL" id="BQNB010017848">
    <property type="protein sequence ID" value="GJT67885.1"/>
    <property type="molecule type" value="Genomic_DNA"/>
</dbReference>
<name>A0ABQ5FX85_9ASTR</name>
<comment type="caution">
    <text evidence="1">The sequence shown here is derived from an EMBL/GenBank/DDBJ whole genome shotgun (WGS) entry which is preliminary data.</text>
</comment>
<gene>
    <name evidence="1" type="ORF">Tco_1019365</name>
</gene>
<feature type="non-terminal residue" evidence="1">
    <location>
        <position position="1"/>
    </location>
</feature>